<name>A0A4Q9KGQ9_9ACTN</name>
<dbReference type="Pfam" id="PF10635">
    <property type="entry name" value="DisA-linker"/>
    <property type="match status" value="1"/>
</dbReference>
<feature type="domain" description="DAC" evidence="6">
    <location>
        <begin position="27"/>
        <end position="166"/>
    </location>
</feature>
<dbReference type="SUPFAM" id="SSF47781">
    <property type="entry name" value="RuvA domain 2-like"/>
    <property type="match status" value="1"/>
</dbReference>
<evidence type="ECO:0000259" key="6">
    <source>
        <dbReference type="PROSITE" id="PS51794"/>
    </source>
</evidence>
<dbReference type="InterPro" id="IPR036888">
    <property type="entry name" value="DNA_integrity_DisA_N_sf"/>
</dbReference>
<dbReference type="PROSITE" id="PS51794">
    <property type="entry name" value="DAC"/>
    <property type="match status" value="1"/>
</dbReference>
<dbReference type="GO" id="GO:0004016">
    <property type="term" value="F:adenylate cyclase activity"/>
    <property type="evidence" value="ECO:0007669"/>
    <property type="project" value="TreeGrafter"/>
</dbReference>
<keyword evidence="2" id="KW-0808">Transferase</keyword>
<dbReference type="AlphaFoldDB" id="A0A4Q9KGQ9"/>
<dbReference type="PANTHER" id="PTHR34185">
    <property type="entry name" value="DIADENYLATE CYCLASE"/>
    <property type="match status" value="1"/>
</dbReference>
<dbReference type="Gene3D" id="1.20.1260.110">
    <property type="entry name" value="DNA integrity scanning linker region"/>
    <property type="match status" value="1"/>
</dbReference>
<organism evidence="7 8">
    <name type="scientific">Propioniciclava sinopodophylli</name>
    <dbReference type="NCBI Taxonomy" id="1837344"/>
    <lineage>
        <taxon>Bacteria</taxon>
        <taxon>Bacillati</taxon>
        <taxon>Actinomycetota</taxon>
        <taxon>Actinomycetes</taxon>
        <taxon>Propionibacteriales</taxon>
        <taxon>Propionibacteriaceae</taxon>
        <taxon>Propioniciclava</taxon>
    </lineage>
</organism>
<sequence length="371" mass="39630">MAPRGRPRRRTRLGRTHLGSREACVSIGRLPDEIVQLAPGTPLRDGLDRIVSGHTGALVVLGTNPALAAISTGGFPLDIRFNATRLRELAKMDGAIVLSTDLTRIVAAAVHLSPAADVPTSETGTRHRTAERVAKQVGLPVVTVSASMDTISLFAGAGRQIVPRPDQLLDRAGQALAAIQGTRQRLNDSLDRLTTLEVHDSVTLRDLAHVAQRFEMVNRLADEATTYISAMGGDGRLAALQLHDLVDDLTPLSSLLQRDYVTEGAEAMPFATLARLDDHELFDIVLVARSLGFGGDLHLDSPIHPRGFRQLAAIPRLPPGVRGQLVAHFGDLGALYGASTGELLAVEGVTPEIAHTVRDGLTHIAERALTN</sequence>
<keyword evidence="4" id="KW-0547">Nucleotide-binding</keyword>
<evidence type="ECO:0000313" key="8">
    <source>
        <dbReference type="Proteomes" id="UP000292373"/>
    </source>
</evidence>
<keyword evidence="5" id="KW-0067">ATP-binding</keyword>
<evidence type="ECO:0000256" key="3">
    <source>
        <dbReference type="ARBA" id="ARBA00022695"/>
    </source>
</evidence>
<evidence type="ECO:0000256" key="4">
    <source>
        <dbReference type="ARBA" id="ARBA00022741"/>
    </source>
</evidence>
<dbReference type="InterPro" id="IPR050338">
    <property type="entry name" value="DisA"/>
</dbReference>
<evidence type="ECO:0000256" key="2">
    <source>
        <dbReference type="ARBA" id="ARBA00022679"/>
    </source>
</evidence>
<dbReference type="EMBL" id="SDMQ01000001">
    <property type="protein sequence ID" value="TBT88505.1"/>
    <property type="molecule type" value="Genomic_DNA"/>
</dbReference>
<dbReference type="InterPro" id="IPR003390">
    <property type="entry name" value="DNA_integrity_scan_DisA_N"/>
</dbReference>
<dbReference type="InterPro" id="IPR038331">
    <property type="entry name" value="DisA_sf"/>
</dbReference>
<evidence type="ECO:0000313" key="7">
    <source>
        <dbReference type="EMBL" id="TBT88505.1"/>
    </source>
</evidence>
<dbReference type="NCBIfam" id="NF010009">
    <property type="entry name" value="PRK13482.1"/>
    <property type="match status" value="1"/>
</dbReference>
<dbReference type="Gene3D" id="1.10.150.20">
    <property type="entry name" value="5' to 3' exonuclease, C-terminal subdomain"/>
    <property type="match status" value="1"/>
</dbReference>
<protein>
    <submittedName>
        <fullName evidence="7">DNA integrity scanning protein DisA</fullName>
    </submittedName>
</protein>
<dbReference type="GO" id="GO:0106408">
    <property type="term" value="F:diadenylate cyclase activity"/>
    <property type="evidence" value="ECO:0007669"/>
    <property type="project" value="UniProtKB-EC"/>
</dbReference>
<dbReference type="SUPFAM" id="SSF143597">
    <property type="entry name" value="YojJ-like"/>
    <property type="match status" value="1"/>
</dbReference>
<dbReference type="Gene3D" id="3.40.1700.10">
    <property type="entry name" value="DNA integrity scanning protein, DisA, N-terminal domain"/>
    <property type="match status" value="1"/>
</dbReference>
<dbReference type="Proteomes" id="UP000292373">
    <property type="component" value="Unassembled WGS sequence"/>
</dbReference>
<dbReference type="GO" id="GO:0005524">
    <property type="term" value="F:ATP binding"/>
    <property type="evidence" value="ECO:0007669"/>
    <property type="project" value="UniProtKB-KW"/>
</dbReference>
<gene>
    <name evidence="7" type="primary">disA</name>
    <name evidence="7" type="ORF">ET989_00695</name>
</gene>
<dbReference type="Pfam" id="PF02457">
    <property type="entry name" value="DAC"/>
    <property type="match status" value="1"/>
</dbReference>
<dbReference type="PANTHER" id="PTHR34185:SF3">
    <property type="entry name" value="DNA INTEGRITY SCANNING PROTEIN DISA"/>
    <property type="match status" value="1"/>
</dbReference>
<proteinExistence type="predicted"/>
<comment type="caution">
    <text evidence="7">The sequence shown here is derived from an EMBL/GenBank/DDBJ whole genome shotgun (WGS) entry which is preliminary data.</text>
</comment>
<dbReference type="OrthoDB" id="41841at2"/>
<dbReference type="InterPro" id="IPR010994">
    <property type="entry name" value="RuvA_2-like"/>
</dbReference>
<keyword evidence="8" id="KW-1185">Reference proteome</keyword>
<dbReference type="InterPro" id="IPR018906">
    <property type="entry name" value="DNA_integrity_scan_DisA_link"/>
</dbReference>
<evidence type="ECO:0000256" key="1">
    <source>
        <dbReference type="ARBA" id="ARBA00000877"/>
    </source>
</evidence>
<evidence type="ECO:0000256" key="5">
    <source>
        <dbReference type="ARBA" id="ARBA00022840"/>
    </source>
</evidence>
<keyword evidence="3" id="KW-0548">Nucleotidyltransferase</keyword>
<accession>A0A4Q9KGQ9</accession>
<comment type="catalytic activity">
    <reaction evidence="1">
        <text>2 ATP = 3',3'-c-di-AMP + 2 diphosphate</text>
        <dbReference type="Rhea" id="RHEA:35655"/>
        <dbReference type="ChEBI" id="CHEBI:30616"/>
        <dbReference type="ChEBI" id="CHEBI:33019"/>
        <dbReference type="ChEBI" id="CHEBI:71500"/>
        <dbReference type="EC" id="2.7.7.85"/>
    </reaction>
</comment>
<reference evidence="7 8" key="1">
    <citation type="submission" date="2019-01" db="EMBL/GenBank/DDBJ databases">
        <title>Lactibacter flavus gen. nov., sp. nov., a novel bacterium of the family Propionibacteriaceae isolated from raw milk and dairy products.</title>
        <authorList>
            <person name="Huptas C."/>
            <person name="Wenning M."/>
            <person name="Breitenwieser F."/>
            <person name="Doll E."/>
            <person name="Von Neubeck M."/>
            <person name="Busse H.-J."/>
            <person name="Scherer S."/>
        </authorList>
    </citation>
    <scope>NUCLEOTIDE SEQUENCE [LARGE SCALE GENOMIC DNA]</scope>
    <source>
        <strain evidence="7 8">KCTC 33808</strain>
    </source>
</reference>